<dbReference type="GO" id="GO:0030496">
    <property type="term" value="C:midbody"/>
    <property type="evidence" value="ECO:0007669"/>
    <property type="project" value="TreeGrafter"/>
</dbReference>
<reference evidence="5" key="1">
    <citation type="submission" date="2020-06" db="EMBL/GenBank/DDBJ databases">
        <authorList>
            <consortium name="Wellcome Sanger Institute Data Sharing"/>
        </authorList>
    </citation>
    <scope>NUCLEOTIDE SEQUENCE [LARGE SCALE GENOMIC DNA]</scope>
</reference>
<dbReference type="InterPro" id="IPR026757">
    <property type="entry name" value="ENTR1"/>
</dbReference>
<dbReference type="PANTHER" id="PTHR31259">
    <property type="entry name" value="ENDOSOME-ASSOCIATED TRAFFICKING REGULATOR 1"/>
    <property type="match status" value="1"/>
</dbReference>
<sequence length="208" mass="23984">MSEHRRRTLIITDDEETNPFSFREFLRSKEEEPDDEEEEEAVAQFLSQQEEGEEPSYRKHIQQLEEENSALKRSNQELHSRVQQLCEDLQQSKVKEQKEAADLETMFQSVEHNLLLTTKRAVKAESCVSKLKAEIQQLQEENNTLKSQCEVVMTMREKAQTASEYLNRTTSSAHSALKTLLAEADSLRLVSDILRSIDRLSSLHSDSA</sequence>
<proteinExistence type="inferred from homology"/>
<evidence type="ECO:0000256" key="2">
    <source>
        <dbReference type="ARBA" id="ARBA00016007"/>
    </source>
</evidence>
<evidence type="ECO:0000313" key="5">
    <source>
        <dbReference type="Ensembl" id="ENSGWIP00000016470.1"/>
    </source>
</evidence>
<dbReference type="GO" id="GO:0032465">
    <property type="term" value="P:regulation of cytokinesis"/>
    <property type="evidence" value="ECO:0007669"/>
    <property type="project" value="TreeGrafter"/>
</dbReference>
<keyword evidence="3" id="KW-0175">Coiled coil</keyword>
<evidence type="ECO:0000256" key="4">
    <source>
        <dbReference type="SAM" id="MobiDB-lite"/>
    </source>
</evidence>
<reference evidence="5" key="2">
    <citation type="submission" date="2025-08" db="UniProtKB">
        <authorList>
            <consortium name="Ensembl"/>
        </authorList>
    </citation>
    <scope>IDENTIFICATION</scope>
</reference>
<dbReference type="GO" id="GO:0055037">
    <property type="term" value="C:recycling endosome"/>
    <property type="evidence" value="ECO:0007669"/>
    <property type="project" value="TreeGrafter"/>
</dbReference>
<dbReference type="GO" id="GO:0005813">
    <property type="term" value="C:centrosome"/>
    <property type="evidence" value="ECO:0007669"/>
    <property type="project" value="TreeGrafter"/>
</dbReference>
<protein>
    <recommendedName>
        <fullName evidence="2">Endosome-associated-trafficking regulator 1</fullName>
    </recommendedName>
</protein>
<dbReference type="GO" id="GO:0036064">
    <property type="term" value="C:ciliary basal body"/>
    <property type="evidence" value="ECO:0007669"/>
    <property type="project" value="TreeGrafter"/>
</dbReference>
<accession>A0A8C5E934</accession>
<dbReference type="Proteomes" id="UP000694680">
    <property type="component" value="Chromosome 9"/>
</dbReference>
<organism evidence="5 6">
    <name type="scientific">Gouania willdenowi</name>
    <name type="common">Blunt-snouted clingfish</name>
    <name type="synonym">Lepadogaster willdenowi</name>
    <dbReference type="NCBI Taxonomy" id="441366"/>
    <lineage>
        <taxon>Eukaryota</taxon>
        <taxon>Metazoa</taxon>
        <taxon>Chordata</taxon>
        <taxon>Craniata</taxon>
        <taxon>Vertebrata</taxon>
        <taxon>Euteleostomi</taxon>
        <taxon>Actinopterygii</taxon>
        <taxon>Neopterygii</taxon>
        <taxon>Teleostei</taxon>
        <taxon>Neoteleostei</taxon>
        <taxon>Acanthomorphata</taxon>
        <taxon>Ovalentaria</taxon>
        <taxon>Blenniimorphae</taxon>
        <taxon>Blenniiformes</taxon>
        <taxon>Gobiesocoidei</taxon>
        <taxon>Gobiesocidae</taxon>
        <taxon>Gobiesocinae</taxon>
        <taxon>Gouania</taxon>
    </lineage>
</organism>
<comment type="similarity">
    <text evidence="1">Belongs to the ENTR1 family.</text>
</comment>
<keyword evidence="6" id="KW-1185">Reference proteome</keyword>
<reference evidence="5" key="3">
    <citation type="submission" date="2025-09" db="UniProtKB">
        <authorList>
            <consortium name="Ensembl"/>
        </authorList>
    </citation>
    <scope>IDENTIFICATION</scope>
</reference>
<feature type="region of interest" description="Disordered" evidence="4">
    <location>
        <begin position="27"/>
        <end position="59"/>
    </location>
</feature>
<name>A0A8C5E934_GOUWI</name>
<dbReference type="GO" id="GO:0045724">
    <property type="term" value="P:positive regulation of cilium assembly"/>
    <property type="evidence" value="ECO:0007669"/>
    <property type="project" value="TreeGrafter"/>
</dbReference>
<evidence type="ECO:0000256" key="3">
    <source>
        <dbReference type="ARBA" id="ARBA00023054"/>
    </source>
</evidence>
<dbReference type="Ensembl" id="ENSGWIT00000018191.1">
    <property type="protein sequence ID" value="ENSGWIP00000016470.1"/>
    <property type="gene ID" value="ENSGWIG00000009241.1"/>
</dbReference>
<dbReference type="GO" id="GO:0005769">
    <property type="term" value="C:early endosome"/>
    <property type="evidence" value="ECO:0007669"/>
    <property type="project" value="TreeGrafter"/>
</dbReference>
<dbReference type="AlphaFoldDB" id="A0A8C5E934"/>
<dbReference type="GO" id="GO:1903566">
    <property type="term" value="P:positive regulation of protein localization to cilium"/>
    <property type="evidence" value="ECO:0007669"/>
    <property type="project" value="TreeGrafter"/>
</dbReference>
<dbReference type="PANTHER" id="PTHR31259:SF3">
    <property type="entry name" value="ENDOSOME-ASSOCIATED-TRAFFICKING REGULATOR 1"/>
    <property type="match status" value="1"/>
</dbReference>
<feature type="compositionally biased region" description="Acidic residues" evidence="4">
    <location>
        <begin position="31"/>
        <end position="41"/>
    </location>
</feature>
<evidence type="ECO:0000256" key="1">
    <source>
        <dbReference type="ARBA" id="ARBA00007791"/>
    </source>
</evidence>
<evidence type="ECO:0000313" key="6">
    <source>
        <dbReference type="Proteomes" id="UP000694680"/>
    </source>
</evidence>